<dbReference type="EMBL" id="CP001940">
    <property type="protein sequence ID" value="ADH85302.1"/>
    <property type="molecule type" value="Genomic_DNA"/>
</dbReference>
<protein>
    <submittedName>
        <fullName evidence="2">Uncharacterized protein</fullName>
    </submittedName>
</protein>
<dbReference type="HOGENOM" id="CLU_1198223_0_0_7"/>
<reference evidence="3" key="1">
    <citation type="submission" date="2010-02" db="EMBL/GenBank/DDBJ databases">
        <title>Complete sequence of Desulfurivibrio alkaliphilus AHT2.</title>
        <authorList>
            <consortium name="US DOE Joint Genome Institute"/>
            <person name="Pitluck S."/>
            <person name="Chertkov O."/>
            <person name="Detter J.C."/>
            <person name="Han C."/>
            <person name="Tapia R."/>
            <person name="Larimer F."/>
            <person name="Land M."/>
            <person name="Hauser L."/>
            <person name="Kyrpides N."/>
            <person name="Mikhailova N."/>
            <person name="Sorokin D.Y."/>
            <person name="Muyzer G."/>
            <person name="Woyke T."/>
        </authorList>
    </citation>
    <scope>NUCLEOTIDE SEQUENCE [LARGE SCALE GENOMIC DNA]</scope>
    <source>
        <strain evidence="3">DSM 19089 / UNIQEM U267 / AHT2</strain>
    </source>
</reference>
<evidence type="ECO:0000313" key="3">
    <source>
        <dbReference type="Proteomes" id="UP000001508"/>
    </source>
</evidence>
<feature type="region of interest" description="Disordered" evidence="1">
    <location>
        <begin position="204"/>
        <end position="231"/>
    </location>
</feature>
<dbReference type="InParanoid" id="D6Z0S3"/>
<gene>
    <name evidence="2" type="ordered locus">DaAHT2_0596</name>
</gene>
<keyword evidence="3" id="KW-1185">Reference proteome</keyword>
<dbReference type="KEGG" id="dak:DaAHT2_0596"/>
<proteinExistence type="predicted"/>
<evidence type="ECO:0000256" key="1">
    <source>
        <dbReference type="SAM" id="MobiDB-lite"/>
    </source>
</evidence>
<dbReference type="Proteomes" id="UP000001508">
    <property type="component" value="Chromosome"/>
</dbReference>
<sequence length="231" mass="26800">MMNRQKEKEPHPYILLLLSGINLAGRGKSRPCFFCLVFALKTALLGLMKSKVTCSTFNDFGGPKIDFNHWEHFNLMDFLEKNTLPNGLRLTFYDKSRRLAGDRWLVELQCAAECPLTAELAAQFTEPDDRLRAEIMSRLGDKLEFSVNRTRHFIDEQEKEQVLAELLAGIREHVLIYFVKPDFPRRLLLDTCAKLREDCLLDRHRDQEQQQQPEDDGPADFSALFRDQPGR</sequence>
<dbReference type="AlphaFoldDB" id="D6Z0S3"/>
<name>D6Z0S3_DESAT</name>
<accession>D6Z0S3</accession>
<organism evidence="2 3">
    <name type="scientific">Desulfurivibrio alkaliphilus (strain DSM 19089 / UNIQEM U267 / AHT2)</name>
    <dbReference type="NCBI Taxonomy" id="589865"/>
    <lineage>
        <taxon>Bacteria</taxon>
        <taxon>Pseudomonadati</taxon>
        <taxon>Thermodesulfobacteriota</taxon>
        <taxon>Desulfobulbia</taxon>
        <taxon>Desulfobulbales</taxon>
        <taxon>Desulfobulbaceae</taxon>
        <taxon>Desulfurivibrio</taxon>
    </lineage>
</organism>
<dbReference type="STRING" id="589865.DaAHT2_0596"/>
<evidence type="ECO:0000313" key="2">
    <source>
        <dbReference type="EMBL" id="ADH85302.1"/>
    </source>
</evidence>